<sequence>MISCWDVRSNRTALSSIVIRQKKAIKGLRLSSDGKHLIVVLHTGTVILCDAITMEVLAQYETKHPKKSNYEMSHAFGHVALCDEGSSIRVALPLGDNVEWISFSKGYRQEPRFLYSSTLIAHLSMVNACVYRNGSQQLYTAGSDNNVICWAPESEKNRLKLDAETVKKSLFMNDWSDDD</sequence>
<dbReference type="InterPro" id="IPR015943">
    <property type="entry name" value="WD40/YVTN_repeat-like_dom_sf"/>
</dbReference>
<dbReference type="SMART" id="SM00320">
    <property type="entry name" value="WD40"/>
    <property type="match status" value="2"/>
</dbReference>
<keyword evidence="2" id="KW-1185">Reference proteome</keyword>
<proteinExistence type="predicted"/>
<evidence type="ECO:0008006" key="3">
    <source>
        <dbReference type="Google" id="ProtNLM"/>
    </source>
</evidence>
<dbReference type="Gene3D" id="2.130.10.10">
    <property type="entry name" value="YVTN repeat-like/Quinoprotein amine dehydrogenase"/>
    <property type="match status" value="1"/>
</dbReference>
<evidence type="ECO:0000313" key="2">
    <source>
        <dbReference type="Proteomes" id="UP000053766"/>
    </source>
</evidence>
<protein>
    <recommendedName>
        <fullName evidence="3">WD domain, G-beta repeat protein</fullName>
    </recommendedName>
</protein>
<reference evidence="1 2" key="1">
    <citation type="submission" date="2013-11" db="EMBL/GenBank/DDBJ databases">
        <title>Draft genome of the bovine lungworm Dictyocaulus viviparus.</title>
        <authorList>
            <person name="Mitreva M."/>
        </authorList>
    </citation>
    <scope>NUCLEOTIDE SEQUENCE [LARGE SCALE GENOMIC DNA]</scope>
    <source>
        <strain evidence="1 2">HannoverDv2000</strain>
    </source>
</reference>
<organism evidence="1 2">
    <name type="scientific">Dictyocaulus viviparus</name>
    <name type="common">Bovine lungworm</name>
    <dbReference type="NCBI Taxonomy" id="29172"/>
    <lineage>
        <taxon>Eukaryota</taxon>
        <taxon>Metazoa</taxon>
        <taxon>Ecdysozoa</taxon>
        <taxon>Nematoda</taxon>
        <taxon>Chromadorea</taxon>
        <taxon>Rhabditida</taxon>
        <taxon>Rhabditina</taxon>
        <taxon>Rhabditomorpha</taxon>
        <taxon>Strongyloidea</taxon>
        <taxon>Metastrongylidae</taxon>
        <taxon>Dictyocaulus</taxon>
    </lineage>
</organism>
<gene>
    <name evidence="1" type="ORF">DICVIV_03641</name>
</gene>
<accession>A0A0D8Y230</accession>
<dbReference type="AlphaFoldDB" id="A0A0D8Y230"/>
<dbReference type="SUPFAM" id="SSF50998">
    <property type="entry name" value="Quinoprotein alcohol dehydrogenase-like"/>
    <property type="match status" value="1"/>
</dbReference>
<dbReference type="Proteomes" id="UP000053766">
    <property type="component" value="Unassembled WGS sequence"/>
</dbReference>
<reference evidence="2" key="2">
    <citation type="journal article" date="2016" name="Sci. Rep.">
        <title>Dictyocaulus viviparus genome, variome and transcriptome elucidate lungworm biology and support future intervention.</title>
        <authorList>
            <person name="McNulty S.N."/>
            <person name="Strube C."/>
            <person name="Rosa B.A."/>
            <person name="Martin J.C."/>
            <person name="Tyagi R."/>
            <person name="Choi Y.J."/>
            <person name="Wang Q."/>
            <person name="Hallsworth Pepin K."/>
            <person name="Zhang X."/>
            <person name="Ozersky P."/>
            <person name="Wilson R.K."/>
            <person name="Sternberg P.W."/>
            <person name="Gasser R.B."/>
            <person name="Mitreva M."/>
        </authorList>
    </citation>
    <scope>NUCLEOTIDE SEQUENCE [LARGE SCALE GENOMIC DNA]</scope>
    <source>
        <strain evidence="2">HannoverDv2000</strain>
    </source>
</reference>
<evidence type="ECO:0000313" key="1">
    <source>
        <dbReference type="EMBL" id="KJH50202.1"/>
    </source>
</evidence>
<dbReference type="InterPro" id="IPR011047">
    <property type="entry name" value="Quinoprotein_ADH-like_sf"/>
</dbReference>
<dbReference type="STRING" id="29172.A0A0D8Y230"/>
<name>A0A0D8Y230_DICVI</name>
<dbReference type="InterPro" id="IPR001680">
    <property type="entry name" value="WD40_rpt"/>
</dbReference>
<dbReference type="EMBL" id="KN716212">
    <property type="protein sequence ID" value="KJH50202.1"/>
    <property type="molecule type" value="Genomic_DNA"/>
</dbReference>
<dbReference type="OrthoDB" id="361494at2759"/>